<gene>
    <name evidence="2" type="ORF">TPR58_09005</name>
</gene>
<dbReference type="InterPro" id="IPR036390">
    <property type="entry name" value="WH_DNA-bd_sf"/>
</dbReference>
<sequence length="108" mass="12070">MVEQRLDATFQALADPTRRFMLASLASGEKSIGELAQPFAMSFAGASKHVKVLEGAGLVARRKVGRTQLCRLRPDPLAEAQQWLRQWETFWTTRLDRLDALLGEEAGQ</sequence>
<dbReference type="PANTHER" id="PTHR38600">
    <property type="entry name" value="TRANSCRIPTIONAL REGULATORY PROTEIN"/>
    <property type="match status" value="1"/>
</dbReference>
<dbReference type="PROSITE" id="PS50987">
    <property type="entry name" value="HTH_ARSR_2"/>
    <property type="match status" value="1"/>
</dbReference>
<dbReference type="RefSeq" id="WP_346246298.1">
    <property type="nucleotide sequence ID" value="NZ_JBDIZK010000004.1"/>
</dbReference>
<organism evidence="2 3">
    <name type="scientific">Sphingomonas rustica</name>
    <dbReference type="NCBI Taxonomy" id="3103142"/>
    <lineage>
        <taxon>Bacteria</taxon>
        <taxon>Pseudomonadati</taxon>
        <taxon>Pseudomonadota</taxon>
        <taxon>Alphaproteobacteria</taxon>
        <taxon>Sphingomonadales</taxon>
        <taxon>Sphingomonadaceae</taxon>
        <taxon>Sphingomonas</taxon>
    </lineage>
</organism>
<accession>A0ABV0B997</accession>
<dbReference type="SMART" id="SM00418">
    <property type="entry name" value="HTH_ARSR"/>
    <property type="match status" value="1"/>
</dbReference>
<evidence type="ECO:0000313" key="2">
    <source>
        <dbReference type="EMBL" id="MEN3747306.1"/>
    </source>
</evidence>
<dbReference type="SUPFAM" id="SSF46785">
    <property type="entry name" value="Winged helix' DNA-binding domain"/>
    <property type="match status" value="1"/>
</dbReference>
<dbReference type="InterPro" id="IPR011991">
    <property type="entry name" value="ArsR-like_HTH"/>
</dbReference>
<feature type="domain" description="HTH arsR-type" evidence="1">
    <location>
        <begin position="1"/>
        <end position="92"/>
    </location>
</feature>
<dbReference type="EMBL" id="JBDIZK010000004">
    <property type="protein sequence ID" value="MEN3747306.1"/>
    <property type="molecule type" value="Genomic_DNA"/>
</dbReference>
<dbReference type="CDD" id="cd00090">
    <property type="entry name" value="HTH_ARSR"/>
    <property type="match status" value="1"/>
</dbReference>
<dbReference type="PRINTS" id="PR00778">
    <property type="entry name" value="HTHARSR"/>
</dbReference>
<dbReference type="NCBIfam" id="NF033788">
    <property type="entry name" value="HTH_metalloreg"/>
    <property type="match status" value="1"/>
</dbReference>
<comment type="caution">
    <text evidence="2">The sequence shown here is derived from an EMBL/GenBank/DDBJ whole genome shotgun (WGS) entry which is preliminary data.</text>
</comment>
<dbReference type="InterPro" id="IPR036388">
    <property type="entry name" value="WH-like_DNA-bd_sf"/>
</dbReference>
<dbReference type="Gene3D" id="1.10.10.10">
    <property type="entry name" value="Winged helix-like DNA-binding domain superfamily/Winged helix DNA-binding domain"/>
    <property type="match status" value="1"/>
</dbReference>
<evidence type="ECO:0000259" key="1">
    <source>
        <dbReference type="PROSITE" id="PS50987"/>
    </source>
</evidence>
<reference evidence="2 3" key="1">
    <citation type="submission" date="2024-05" db="EMBL/GenBank/DDBJ databases">
        <title>Sphingomonas sp. HF-S3 16S ribosomal RNA gene Genome sequencing and assembly.</title>
        <authorList>
            <person name="Lee H."/>
        </authorList>
    </citation>
    <scope>NUCLEOTIDE SEQUENCE [LARGE SCALE GENOMIC DNA]</scope>
    <source>
        <strain evidence="2 3">HF-S3</strain>
    </source>
</reference>
<dbReference type="Proteomes" id="UP001427805">
    <property type="component" value="Unassembled WGS sequence"/>
</dbReference>
<dbReference type="Pfam" id="PF12840">
    <property type="entry name" value="HTH_20"/>
    <property type="match status" value="1"/>
</dbReference>
<proteinExistence type="predicted"/>
<keyword evidence="3" id="KW-1185">Reference proteome</keyword>
<protein>
    <submittedName>
        <fullName evidence="2">Metalloregulator ArsR/SmtB family transcription factor</fullName>
    </submittedName>
</protein>
<dbReference type="PANTHER" id="PTHR38600:SF2">
    <property type="entry name" value="SLL0088 PROTEIN"/>
    <property type="match status" value="1"/>
</dbReference>
<dbReference type="InterPro" id="IPR001845">
    <property type="entry name" value="HTH_ArsR_DNA-bd_dom"/>
</dbReference>
<evidence type="ECO:0000313" key="3">
    <source>
        <dbReference type="Proteomes" id="UP001427805"/>
    </source>
</evidence>
<name>A0ABV0B997_9SPHN</name>